<gene>
    <name evidence="12" type="primary">GH7A</name>
</gene>
<evidence type="ECO:0000256" key="5">
    <source>
        <dbReference type="ARBA" id="ARBA00022801"/>
    </source>
</evidence>
<dbReference type="GO" id="GO:0016162">
    <property type="term" value="F:cellulose 1,4-beta-cellobiosidase activity"/>
    <property type="evidence" value="ECO:0007669"/>
    <property type="project" value="UniProtKB-EC"/>
</dbReference>
<evidence type="ECO:0000313" key="12">
    <source>
        <dbReference type="EMBL" id="AGM37865.1"/>
    </source>
</evidence>
<dbReference type="GO" id="GO:0030245">
    <property type="term" value="P:cellulose catabolic process"/>
    <property type="evidence" value="ECO:0007669"/>
    <property type="project" value="UniProtKB-KW"/>
</dbReference>
<dbReference type="SMR" id="R4V0D6"/>
<comment type="catalytic activity">
    <reaction evidence="1">
        <text>Hydrolysis of (1-&gt;4)-beta-D-glucosidic linkages in cellulose and cellotetraose, releasing cellobiose from the non-reducing ends of the chains.</text>
        <dbReference type="EC" id="3.2.1.91"/>
    </reaction>
</comment>
<dbReference type="EC" id="3.2.1.91" evidence="3"/>
<keyword evidence="5 12" id="KW-0378">Hydrolase</keyword>
<feature type="region of interest" description="Disordered" evidence="10">
    <location>
        <begin position="409"/>
        <end position="431"/>
    </location>
</feature>
<evidence type="ECO:0000256" key="10">
    <source>
        <dbReference type="SAM" id="MobiDB-lite"/>
    </source>
</evidence>
<dbReference type="FunFam" id="2.70.100.10:FF:000001">
    <property type="entry name" value="Glucanase"/>
    <property type="match status" value="1"/>
</dbReference>
<dbReference type="AlphaFoldDB" id="R4V0D6"/>
<dbReference type="PANTHER" id="PTHR33753">
    <property type="entry name" value="1,4-BETA-D-GLUCAN CELLOBIOHYDROLASE B"/>
    <property type="match status" value="1"/>
</dbReference>
<dbReference type="InterPro" id="IPR037019">
    <property type="entry name" value="Glyco_hydro_7_sf"/>
</dbReference>
<evidence type="ECO:0000256" key="4">
    <source>
        <dbReference type="ARBA" id="ARBA00022729"/>
    </source>
</evidence>
<dbReference type="SUPFAM" id="SSF49899">
    <property type="entry name" value="Concanavalin A-like lectins/glucanases"/>
    <property type="match status" value="1"/>
</dbReference>
<evidence type="ECO:0000256" key="11">
    <source>
        <dbReference type="SAM" id="SignalP"/>
    </source>
</evidence>
<keyword evidence="7" id="KW-0119">Carbohydrate metabolism</keyword>
<dbReference type="InterPro" id="IPR013320">
    <property type="entry name" value="ConA-like_dom_sf"/>
</dbReference>
<evidence type="ECO:0000256" key="3">
    <source>
        <dbReference type="ARBA" id="ARBA00012561"/>
    </source>
</evidence>
<dbReference type="Pfam" id="PF00840">
    <property type="entry name" value="Glyco_hydro_7"/>
    <property type="match status" value="1"/>
</dbReference>
<evidence type="ECO:0000256" key="7">
    <source>
        <dbReference type="ARBA" id="ARBA00023277"/>
    </source>
</evidence>
<dbReference type="CDD" id="cd07999">
    <property type="entry name" value="GH7_CBH_EG"/>
    <property type="match status" value="1"/>
</dbReference>
<comment type="similarity">
    <text evidence="2">Belongs to the glycosyl hydrolase 7 (cellulase C) family.</text>
</comment>
<accession>R4V0D6</accession>
<sequence length="463" mass="50245">MKLALVVFLGLACVVYGQQAGTQTEEVHLSMPIQNCESGSCSSESTSIVLDSNWRWAHAIDDYTNCYDGNEWIEEYCPDAATCTENCAIDGVDDASWSSTYGISSSGDGITLTFVTEGTYSTNIGSRVYLLASDTAYRMFYLLNREFTIDIDSSNLPCGLNGAVYFVEMEEDGGMGSYSTNTAGAEYGTGYCDAQCPHDMKFIAGQANSDDWVPSEDDQNAGTGKYGICCFEMDIWEANSMAQSFTTHSCSVSGYYPCEGTECGDNGSDRYSGVCDKDGCDWAAYRLNQKDFYGSGMTVDSSQTITIVTQFIASGGDNGQLSEVRRIYVQGGQEIQNTVVNWDGVTEYDSITSEYCDEIKDFFGDEPDFQAKGGLQAMGESLSRGHVLVMSLWDDHYAHMLWLDSSYPTEDDPSTPGVARGPCPTDGGDPAVIEQENPGATVTFSNVQIGPIGSYKSRLAPSK</sequence>
<name>R4V0D6_9CRUS</name>
<keyword evidence="8 12" id="KW-0326">Glycosidase</keyword>
<evidence type="ECO:0000256" key="6">
    <source>
        <dbReference type="ARBA" id="ARBA00023001"/>
    </source>
</evidence>
<evidence type="ECO:0000256" key="8">
    <source>
        <dbReference type="ARBA" id="ARBA00023295"/>
    </source>
</evidence>
<reference evidence="12" key="1">
    <citation type="journal article" date="2013" name="Proc. Natl. Acad. Sci. U.S.A.">
        <title>Structural characterization of a unique marine animal family 7 cellobiohydrolase suggests a mechanism of cellulase salt tolerance.</title>
        <authorList>
            <person name="Kern M."/>
            <person name="McGeehan J.E."/>
            <person name="Streeter S.D."/>
            <person name="Martin R.N."/>
            <person name="Besser K."/>
            <person name="Elias L."/>
            <person name="Eborall W."/>
            <person name="Malyon G.P."/>
            <person name="Payne C.M."/>
            <person name="Himmel M.E."/>
            <person name="Schnorr K."/>
            <person name="Beckham G.T."/>
            <person name="Cragg S.M."/>
            <person name="Bruce N.C."/>
            <person name="McQueen-Mason S.J."/>
        </authorList>
    </citation>
    <scope>NUCLEOTIDE SEQUENCE</scope>
</reference>
<feature type="chain" id="PRO_5004371577" description="cellulose 1,4-beta-cellobiosidase (non-reducing end)" evidence="11">
    <location>
        <begin position="18"/>
        <end position="463"/>
    </location>
</feature>
<keyword evidence="4 11" id="KW-0732">Signal</keyword>
<evidence type="ECO:0000256" key="1">
    <source>
        <dbReference type="ARBA" id="ARBA00001641"/>
    </source>
</evidence>
<evidence type="ECO:0000256" key="2">
    <source>
        <dbReference type="ARBA" id="ARBA00006044"/>
    </source>
</evidence>
<protein>
    <recommendedName>
        <fullName evidence="3">cellulose 1,4-beta-cellobiosidase (non-reducing end)</fullName>
        <ecNumber evidence="3">3.2.1.91</ecNumber>
    </recommendedName>
</protein>
<evidence type="ECO:0000256" key="9">
    <source>
        <dbReference type="ARBA" id="ARBA00023326"/>
    </source>
</evidence>
<dbReference type="PANTHER" id="PTHR33753:SF2">
    <property type="entry name" value="GLYCOSIDE HYDROLASE FAMILY 7 PROTEIN"/>
    <property type="match status" value="1"/>
</dbReference>
<organism evidence="12">
    <name type="scientific">Chelura terebrans</name>
    <dbReference type="NCBI Taxonomy" id="1336365"/>
    <lineage>
        <taxon>Eukaryota</taxon>
        <taxon>Metazoa</taxon>
        <taxon>Ecdysozoa</taxon>
        <taxon>Arthropoda</taxon>
        <taxon>Crustacea</taxon>
        <taxon>Multicrustacea</taxon>
        <taxon>Malacostraca</taxon>
        <taxon>Eumalacostraca</taxon>
        <taxon>Peracarida</taxon>
        <taxon>Amphipoda</taxon>
        <taxon>Senticaudata</taxon>
        <taxon>Corophiida</taxon>
        <taxon>Corophiidira</taxon>
        <taxon>Cheluroidea</taxon>
        <taxon>Cheluridae</taxon>
        <taxon>Chelura</taxon>
    </lineage>
</organism>
<dbReference type="EMBL" id="KC776193">
    <property type="protein sequence ID" value="AGM37865.1"/>
    <property type="molecule type" value="mRNA"/>
</dbReference>
<feature type="signal peptide" evidence="11">
    <location>
        <begin position="1"/>
        <end position="17"/>
    </location>
</feature>
<dbReference type="Gene3D" id="2.70.100.10">
    <property type="entry name" value="Glycoside hydrolase, family 7, domain"/>
    <property type="match status" value="1"/>
</dbReference>
<keyword evidence="6" id="KW-0136">Cellulose degradation</keyword>
<keyword evidence="9" id="KW-0624">Polysaccharide degradation</keyword>
<proteinExistence type="evidence at transcript level"/>
<dbReference type="PRINTS" id="PR00734">
    <property type="entry name" value="GLHYDRLASE7"/>
</dbReference>
<dbReference type="InterPro" id="IPR001722">
    <property type="entry name" value="Glyco_hydro_7"/>
</dbReference>